<evidence type="ECO:0000256" key="6">
    <source>
        <dbReference type="ARBA" id="ARBA00022793"/>
    </source>
</evidence>
<dbReference type="CDD" id="cd17299">
    <property type="entry name" value="acetolactate_decarboxylase"/>
    <property type="match status" value="1"/>
</dbReference>
<evidence type="ECO:0000313" key="10">
    <source>
        <dbReference type="Proteomes" id="UP000190166"/>
    </source>
</evidence>
<dbReference type="STRING" id="393003.SAMN05660461_5206"/>
<dbReference type="AlphaFoldDB" id="A0A1T5P9H0"/>
<reference evidence="9 10" key="1">
    <citation type="submission" date="2017-02" db="EMBL/GenBank/DDBJ databases">
        <authorList>
            <person name="Peterson S.W."/>
        </authorList>
    </citation>
    <scope>NUCLEOTIDE SEQUENCE [LARGE SCALE GENOMIC DNA]</scope>
    <source>
        <strain evidence="9 10">DSM 18108</strain>
    </source>
</reference>
<evidence type="ECO:0000256" key="1">
    <source>
        <dbReference type="ARBA" id="ARBA00001784"/>
    </source>
</evidence>
<evidence type="ECO:0000256" key="8">
    <source>
        <dbReference type="ARBA" id="ARBA00023239"/>
    </source>
</evidence>
<accession>A0A1T5P9H0</accession>
<comment type="pathway">
    <text evidence="2">Polyol metabolism; (R,R)-butane-2,3-diol biosynthesis; (R,R)-butane-2,3-diol from pyruvate: step 2/3.</text>
</comment>
<gene>
    <name evidence="9" type="ORF">SAMN05660461_5206</name>
</gene>
<dbReference type="PANTHER" id="PTHR35524:SF1">
    <property type="entry name" value="ALPHA-ACETOLACTATE DECARBOXYLASE"/>
    <property type="match status" value="1"/>
</dbReference>
<keyword evidence="7" id="KW-0005">Acetoin biosynthesis</keyword>
<dbReference type="NCBIfam" id="TIGR01252">
    <property type="entry name" value="acetolac_decarb"/>
    <property type="match status" value="1"/>
</dbReference>
<protein>
    <recommendedName>
        <fullName evidence="5">Alpha-acetolactate decarboxylase</fullName>
        <ecNumber evidence="4">4.1.1.5</ecNumber>
    </recommendedName>
</protein>
<dbReference type="PANTHER" id="PTHR35524">
    <property type="entry name" value="ALPHA-ACETOLACTATE DECARBOXYLASE"/>
    <property type="match status" value="1"/>
</dbReference>
<dbReference type="SUPFAM" id="SSF117856">
    <property type="entry name" value="AF0104/ALDC/Ptd012-like"/>
    <property type="match status" value="1"/>
</dbReference>
<dbReference type="UniPathway" id="UPA00626">
    <property type="reaction ID" value="UER00678"/>
</dbReference>
<dbReference type="Proteomes" id="UP000190166">
    <property type="component" value="Unassembled WGS sequence"/>
</dbReference>
<evidence type="ECO:0000256" key="2">
    <source>
        <dbReference type="ARBA" id="ARBA00005170"/>
    </source>
</evidence>
<dbReference type="EC" id="4.1.1.5" evidence="4"/>
<dbReference type="EMBL" id="FUZZ01000004">
    <property type="protein sequence ID" value="SKD09322.1"/>
    <property type="molecule type" value="Genomic_DNA"/>
</dbReference>
<organism evidence="9 10">
    <name type="scientific">Chitinophaga ginsengisegetis</name>
    <dbReference type="NCBI Taxonomy" id="393003"/>
    <lineage>
        <taxon>Bacteria</taxon>
        <taxon>Pseudomonadati</taxon>
        <taxon>Bacteroidota</taxon>
        <taxon>Chitinophagia</taxon>
        <taxon>Chitinophagales</taxon>
        <taxon>Chitinophagaceae</taxon>
        <taxon>Chitinophaga</taxon>
    </lineage>
</organism>
<name>A0A1T5P9H0_9BACT</name>
<comment type="similarity">
    <text evidence="3">Belongs to the alpha-acetolactate decarboxylase family.</text>
</comment>
<sequence length="321" mass="36541">MCNQAKLTGKYQLPLVAIKVIIVEIKQFAPKTVLSLTCRLITHPMVTFPALFHRLFFQYKKKMIAFLLVWPAFAMAQQQPAEYRHLFTAGVASGLMGGLYDGFYPIDSLKTKGDFGLGAPDKLDGELLVLNGKVYQTQYTGKTFEVADQHHRIPFCMVNFFRANTVIHVPNSMDKATFYHYLDSIMPNVNGMYAIHIKGKFRYLKTRAFPPVNEQPYPQLAGMLDKQHFFQYKESNGDLVGYRLPVYMDNTNISGYHFHYLSDQKDAGGHIVDLITGDITIEISLLDSYTVQVPATPAFNHFDFKKDRQEDIKSVERGSAK</sequence>
<dbReference type="InterPro" id="IPR005128">
    <property type="entry name" value="Acetolactate_a_deCO2ase"/>
</dbReference>
<evidence type="ECO:0000256" key="3">
    <source>
        <dbReference type="ARBA" id="ARBA00007106"/>
    </source>
</evidence>
<keyword evidence="6" id="KW-0210">Decarboxylase</keyword>
<dbReference type="Pfam" id="PF03306">
    <property type="entry name" value="AAL_decarboxy"/>
    <property type="match status" value="1"/>
</dbReference>
<keyword evidence="10" id="KW-1185">Reference proteome</keyword>
<proteinExistence type="inferred from homology"/>
<evidence type="ECO:0000256" key="5">
    <source>
        <dbReference type="ARBA" id="ARBA00020164"/>
    </source>
</evidence>
<keyword evidence="8" id="KW-0456">Lyase</keyword>
<comment type="catalytic activity">
    <reaction evidence="1">
        <text>(2S)-2-acetolactate + H(+) = (R)-acetoin + CO2</text>
        <dbReference type="Rhea" id="RHEA:21580"/>
        <dbReference type="ChEBI" id="CHEBI:15378"/>
        <dbReference type="ChEBI" id="CHEBI:15686"/>
        <dbReference type="ChEBI" id="CHEBI:16526"/>
        <dbReference type="ChEBI" id="CHEBI:58476"/>
        <dbReference type="EC" id="4.1.1.5"/>
    </reaction>
</comment>
<evidence type="ECO:0000313" key="9">
    <source>
        <dbReference type="EMBL" id="SKD09322.1"/>
    </source>
</evidence>
<evidence type="ECO:0000256" key="7">
    <source>
        <dbReference type="ARBA" id="ARBA00023061"/>
    </source>
</evidence>
<dbReference type="GO" id="GO:0047605">
    <property type="term" value="F:acetolactate decarboxylase activity"/>
    <property type="evidence" value="ECO:0007669"/>
    <property type="project" value="UniProtKB-EC"/>
</dbReference>
<dbReference type="GO" id="GO:0045151">
    <property type="term" value="P:acetoin biosynthetic process"/>
    <property type="evidence" value="ECO:0007669"/>
    <property type="project" value="UniProtKB-KW"/>
</dbReference>
<dbReference type="Gene3D" id="3.30.1330.80">
    <property type="entry name" value="Hypothetical protein, similar to alpha- acetolactate decarboxylase, domain 2"/>
    <property type="match status" value="2"/>
</dbReference>
<evidence type="ECO:0000256" key="4">
    <source>
        <dbReference type="ARBA" id="ARBA00013204"/>
    </source>
</evidence>